<dbReference type="EC" id="2.8.3.16" evidence="2"/>
<keyword evidence="1 2" id="KW-0808">Transferase</keyword>
<dbReference type="Pfam" id="PF02515">
    <property type="entry name" value="CoA_transf_3"/>
    <property type="match status" value="1"/>
</dbReference>
<dbReference type="RefSeq" id="WP_085816266.1">
    <property type="nucleotide sequence ID" value="NZ_FWFU01000001.1"/>
</dbReference>
<dbReference type="GO" id="GO:0033608">
    <property type="term" value="F:formyl-CoA transferase activity"/>
    <property type="evidence" value="ECO:0007669"/>
    <property type="project" value="UniProtKB-EC"/>
</dbReference>
<evidence type="ECO:0000313" key="2">
    <source>
        <dbReference type="EMBL" id="SLN18784.1"/>
    </source>
</evidence>
<reference evidence="2 3" key="1">
    <citation type="submission" date="2017-03" db="EMBL/GenBank/DDBJ databases">
        <authorList>
            <person name="Afonso C.L."/>
            <person name="Miller P.J."/>
            <person name="Scott M.A."/>
            <person name="Spackman E."/>
            <person name="Goraichik I."/>
            <person name="Dimitrov K.M."/>
            <person name="Suarez D.L."/>
            <person name="Swayne D.E."/>
        </authorList>
    </citation>
    <scope>NUCLEOTIDE SEQUENCE [LARGE SCALE GENOMIC DNA]</scope>
    <source>
        <strain evidence="2 3">CECT 8110</strain>
    </source>
</reference>
<name>A0A1X6YES0_9RHOB</name>
<accession>A0A1X6YES0</accession>
<protein>
    <submittedName>
        <fullName evidence="2">Formyl-coenzyme A transferase</fullName>
        <ecNumber evidence="2">2.8.3.16</ecNumber>
    </submittedName>
</protein>
<dbReference type="AlphaFoldDB" id="A0A1X6YES0"/>
<dbReference type="Proteomes" id="UP000193207">
    <property type="component" value="Unassembled WGS sequence"/>
</dbReference>
<sequence>MATEPGSAQRPLAGIRVLDLTNVLAGPFACHQLAHLGAEVIKVEAVGAGDLARNLGADPALSARGMGISFLAQNAGKSSLTLNLKDARGKTALRRLVTTADVLVENFRPGVMDRLGLGHKTLAADNPRLIYCAISGFGQDGPWADRPAYDQIVQGLSGVMSITGDADSAPLRVGYPLADTLGGITAAMTICAALNAPERGGFIDVSMLDSVLATMGWVVSNHLIGGVDPAPHGNENPTSAPSGTFQCADGLLNIAANKDEQWHALAHHLGRADLLDAPAYASREARKRNRLRLKAELETVLTTRCAKDWAQELNAIGVPVGEVMRVPDILAHPQVADRAFLGRFEDVPGIGGAIDVVRIGAMIDGQRPSVTTPPPTLGADSDAILSELGYSADEIEELRAEGVI</sequence>
<proteinExistence type="predicted"/>
<dbReference type="PANTHER" id="PTHR48207:SF3">
    <property type="entry name" value="SUCCINATE--HYDROXYMETHYLGLUTARATE COA-TRANSFERASE"/>
    <property type="match status" value="1"/>
</dbReference>
<evidence type="ECO:0000256" key="1">
    <source>
        <dbReference type="ARBA" id="ARBA00022679"/>
    </source>
</evidence>
<dbReference type="InterPro" id="IPR003673">
    <property type="entry name" value="CoA-Trfase_fam_III"/>
</dbReference>
<dbReference type="Gene3D" id="3.30.1540.10">
    <property type="entry name" value="formyl-coa transferase, domain 3"/>
    <property type="match status" value="1"/>
</dbReference>
<organism evidence="2 3">
    <name type="scientific">Roseovarius halotolerans</name>
    <dbReference type="NCBI Taxonomy" id="505353"/>
    <lineage>
        <taxon>Bacteria</taxon>
        <taxon>Pseudomonadati</taxon>
        <taxon>Pseudomonadota</taxon>
        <taxon>Alphaproteobacteria</taxon>
        <taxon>Rhodobacterales</taxon>
        <taxon>Roseobacteraceae</taxon>
        <taxon>Roseovarius</taxon>
    </lineage>
</organism>
<dbReference type="Gene3D" id="3.40.50.10540">
    <property type="entry name" value="Crotonobetainyl-coa:carnitine coa-transferase, domain 1"/>
    <property type="match status" value="1"/>
</dbReference>
<gene>
    <name evidence="2" type="primary">frc_1</name>
    <name evidence="2" type="ORF">ROH8110_00589</name>
</gene>
<dbReference type="PANTHER" id="PTHR48207">
    <property type="entry name" value="SUCCINATE--HYDROXYMETHYLGLUTARATE COA-TRANSFERASE"/>
    <property type="match status" value="1"/>
</dbReference>
<dbReference type="EMBL" id="FWFU01000001">
    <property type="protein sequence ID" value="SLN18784.1"/>
    <property type="molecule type" value="Genomic_DNA"/>
</dbReference>
<dbReference type="InterPro" id="IPR044855">
    <property type="entry name" value="CoA-Trfase_III_dom3_sf"/>
</dbReference>
<dbReference type="SUPFAM" id="SSF89796">
    <property type="entry name" value="CoA-transferase family III (CaiB/BaiF)"/>
    <property type="match status" value="1"/>
</dbReference>
<evidence type="ECO:0000313" key="3">
    <source>
        <dbReference type="Proteomes" id="UP000193207"/>
    </source>
</evidence>
<dbReference type="InterPro" id="IPR050483">
    <property type="entry name" value="CoA-transferase_III_domain"/>
</dbReference>
<keyword evidence="3" id="KW-1185">Reference proteome</keyword>
<dbReference type="OrthoDB" id="7208981at2"/>
<dbReference type="InterPro" id="IPR023606">
    <property type="entry name" value="CoA-Trfase_III_dom_1_sf"/>
</dbReference>